<dbReference type="AlphaFoldDB" id="A0AA40G0Z3"/>
<feature type="non-terminal residue" evidence="2">
    <location>
        <position position="1"/>
    </location>
</feature>
<comment type="caution">
    <text evidence="2">The sequence shown here is derived from an EMBL/GenBank/DDBJ whole genome shotgun (WGS) entry which is preliminary data.</text>
</comment>
<evidence type="ECO:0000313" key="2">
    <source>
        <dbReference type="EMBL" id="KAK1128963.1"/>
    </source>
</evidence>
<feature type="region of interest" description="Disordered" evidence="1">
    <location>
        <begin position="129"/>
        <end position="173"/>
    </location>
</feature>
<gene>
    <name evidence="2" type="ORF">K0M31_020099</name>
</gene>
<protein>
    <submittedName>
        <fullName evidence="2">Uncharacterized protein</fullName>
    </submittedName>
</protein>
<evidence type="ECO:0000313" key="3">
    <source>
        <dbReference type="Proteomes" id="UP001177670"/>
    </source>
</evidence>
<dbReference type="EMBL" id="JAHYIQ010000009">
    <property type="protein sequence ID" value="KAK1128963.1"/>
    <property type="molecule type" value="Genomic_DNA"/>
</dbReference>
<dbReference type="Proteomes" id="UP001177670">
    <property type="component" value="Unassembled WGS sequence"/>
</dbReference>
<reference evidence="2" key="1">
    <citation type="submission" date="2021-10" db="EMBL/GenBank/DDBJ databases">
        <title>Melipona bicolor Genome sequencing and assembly.</title>
        <authorList>
            <person name="Araujo N.S."/>
            <person name="Arias M.C."/>
        </authorList>
    </citation>
    <scope>NUCLEOTIDE SEQUENCE</scope>
    <source>
        <strain evidence="2">USP_2M_L1-L4_2017</strain>
        <tissue evidence="2">Whole body</tissue>
    </source>
</reference>
<accession>A0AA40G0Z3</accession>
<keyword evidence="3" id="KW-1185">Reference proteome</keyword>
<evidence type="ECO:0000256" key="1">
    <source>
        <dbReference type="SAM" id="MobiDB-lite"/>
    </source>
</evidence>
<sequence>MGRLTNSLANACPALCSPRQGVSPSKRVAARVEKPIGEKDGAANSFIPAGPPCRLCPGSTRISPNWNIPRNPEFCISLCIKIRGLRETEWEGEMISFLRASCSRLANVARGLKFNRKFIAPFAGSTREEFQQGSSDGLQPRLLPATGLREQDAHGSPFQQTIRYVRPAGPQDH</sequence>
<name>A0AA40G0Z3_9HYME</name>
<organism evidence="2 3">
    <name type="scientific">Melipona bicolor</name>
    <dbReference type="NCBI Taxonomy" id="60889"/>
    <lineage>
        <taxon>Eukaryota</taxon>
        <taxon>Metazoa</taxon>
        <taxon>Ecdysozoa</taxon>
        <taxon>Arthropoda</taxon>
        <taxon>Hexapoda</taxon>
        <taxon>Insecta</taxon>
        <taxon>Pterygota</taxon>
        <taxon>Neoptera</taxon>
        <taxon>Endopterygota</taxon>
        <taxon>Hymenoptera</taxon>
        <taxon>Apocrita</taxon>
        <taxon>Aculeata</taxon>
        <taxon>Apoidea</taxon>
        <taxon>Anthophila</taxon>
        <taxon>Apidae</taxon>
        <taxon>Melipona</taxon>
    </lineage>
</organism>
<proteinExistence type="predicted"/>